<sequence length="25" mass="2845">MTCYLTICITACHRNGRTLKPCDQC</sequence>
<name>A0A0K2UHM1_LEPSM</name>
<dbReference type="AlphaFoldDB" id="A0A0K2UHM1"/>
<dbReference type="EMBL" id="HACA01019830">
    <property type="protein sequence ID" value="CDW37191.1"/>
    <property type="molecule type" value="Transcribed_RNA"/>
</dbReference>
<accession>A0A0K2UHM1</accession>
<evidence type="ECO:0000313" key="1">
    <source>
        <dbReference type="EMBL" id="CDW37191.1"/>
    </source>
</evidence>
<proteinExistence type="predicted"/>
<organism evidence="1">
    <name type="scientific">Lepeophtheirus salmonis</name>
    <name type="common">Salmon louse</name>
    <name type="synonym">Caligus salmonis</name>
    <dbReference type="NCBI Taxonomy" id="72036"/>
    <lineage>
        <taxon>Eukaryota</taxon>
        <taxon>Metazoa</taxon>
        <taxon>Ecdysozoa</taxon>
        <taxon>Arthropoda</taxon>
        <taxon>Crustacea</taxon>
        <taxon>Multicrustacea</taxon>
        <taxon>Hexanauplia</taxon>
        <taxon>Copepoda</taxon>
        <taxon>Siphonostomatoida</taxon>
        <taxon>Caligidae</taxon>
        <taxon>Lepeophtheirus</taxon>
    </lineage>
</organism>
<reference evidence="1" key="1">
    <citation type="submission" date="2014-05" db="EMBL/GenBank/DDBJ databases">
        <authorList>
            <person name="Chronopoulou M."/>
        </authorList>
    </citation>
    <scope>NUCLEOTIDE SEQUENCE</scope>
    <source>
        <tissue evidence="1">Whole organism</tissue>
    </source>
</reference>
<protein>
    <submittedName>
        <fullName evidence="1">Uncharacterized protein</fullName>
    </submittedName>
</protein>